<evidence type="ECO:0000313" key="1">
    <source>
        <dbReference type="EMBL" id="JAH18286.1"/>
    </source>
</evidence>
<protein>
    <submittedName>
        <fullName evidence="1">Uncharacterized protein</fullName>
    </submittedName>
</protein>
<dbReference type="AlphaFoldDB" id="A0A0E9QN08"/>
<sequence length="20" mass="2308">MAVPAQEPQVQFKVSLFLFK</sequence>
<organism evidence="1">
    <name type="scientific">Anguilla anguilla</name>
    <name type="common">European freshwater eel</name>
    <name type="synonym">Muraena anguilla</name>
    <dbReference type="NCBI Taxonomy" id="7936"/>
    <lineage>
        <taxon>Eukaryota</taxon>
        <taxon>Metazoa</taxon>
        <taxon>Chordata</taxon>
        <taxon>Craniata</taxon>
        <taxon>Vertebrata</taxon>
        <taxon>Euteleostomi</taxon>
        <taxon>Actinopterygii</taxon>
        <taxon>Neopterygii</taxon>
        <taxon>Teleostei</taxon>
        <taxon>Anguilliformes</taxon>
        <taxon>Anguillidae</taxon>
        <taxon>Anguilla</taxon>
    </lineage>
</organism>
<proteinExistence type="predicted"/>
<name>A0A0E9QN08_ANGAN</name>
<reference evidence="1" key="1">
    <citation type="submission" date="2014-11" db="EMBL/GenBank/DDBJ databases">
        <authorList>
            <person name="Amaro Gonzalez C."/>
        </authorList>
    </citation>
    <scope>NUCLEOTIDE SEQUENCE</scope>
</reference>
<dbReference type="EMBL" id="GBXM01090291">
    <property type="protein sequence ID" value="JAH18286.1"/>
    <property type="molecule type" value="Transcribed_RNA"/>
</dbReference>
<accession>A0A0E9QN08</accession>
<reference evidence="1" key="2">
    <citation type="journal article" date="2015" name="Fish Shellfish Immunol.">
        <title>Early steps in the European eel (Anguilla anguilla)-Vibrio vulnificus interaction in the gills: Role of the RtxA13 toxin.</title>
        <authorList>
            <person name="Callol A."/>
            <person name="Pajuelo D."/>
            <person name="Ebbesson L."/>
            <person name="Teles M."/>
            <person name="MacKenzie S."/>
            <person name="Amaro C."/>
        </authorList>
    </citation>
    <scope>NUCLEOTIDE SEQUENCE</scope>
</reference>